<proteinExistence type="predicted"/>
<evidence type="ECO:0000313" key="1">
    <source>
        <dbReference type="EMBL" id="KIH57506.1"/>
    </source>
</evidence>
<gene>
    <name evidence="1" type="ORF">ANCDUO_12302</name>
</gene>
<dbReference type="AlphaFoldDB" id="A0A0C2GKA4"/>
<evidence type="ECO:0000313" key="2">
    <source>
        <dbReference type="Proteomes" id="UP000054047"/>
    </source>
</evidence>
<dbReference type="OrthoDB" id="420380at2759"/>
<protein>
    <submittedName>
        <fullName evidence="1">Uncharacterized protein</fullName>
    </submittedName>
</protein>
<dbReference type="EMBL" id="KN734302">
    <property type="protein sequence ID" value="KIH57506.1"/>
    <property type="molecule type" value="Genomic_DNA"/>
</dbReference>
<sequence>MPCPSQITGVPGAGRGNVAMTICNDNFTSVTNKWIHERGNEFRRRCGLKMSDGERFVGDLGFGPEPRTSPNLSPVLSKNIYDTI</sequence>
<reference evidence="1 2" key="1">
    <citation type="submission" date="2013-12" db="EMBL/GenBank/DDBJ databases">
        <title>Draft genome of the parsitic nematode Ancylostoma duodenale.</title>
        <authorList>
            <person name="Mitreva M."/>
        </authorList>
    </citation>
    <scope>NUCLEOTIDE SEQUENCE [LARGE SCALE GENOMIC DNA]</scope>
    <source>
        <strain evidence="1 2">Zhejiang</strain>
    </source>
</reference>
<name>A0A0C2GKA4_9BILA</name>
<keyword evidence="2" id="KW-1185">Reference proteome</keyword>
<dbReference type="Proteomes" id="UP000054047">
    <property type="component" value="Unassembled WGS sequence"/>
</dbReference>
<accession>A0A0C2GKA4</accession>
<organism evidence="1 2">
    <name type="scientific">Ancylostoma duodenale</name>
    <dbReference type="NCBI Taxonomy" id="51022"/>
    <lineage>
        <taxon>Eukaryota</taxon>
        <taxon>Metazoa</taxon>
        <taxon>Ecdysozoa</taxon>
        <taxon>Nematoda</taxon>
        <taxon>Chromadorea</taxon>
        <taxon>Rhabditida</taxon>
        <taxon>Rhabditina</taxon>
        <taxon>Rhabditomorpha</taxon>
        <taxon>Strongyloidea</taxon>
        <taxon>Ancylostomatidae</taxon>
        <taxon>Ancylostomatinae</taxon>
        <taxon>Ancylostoma</taxon>
    </lineage>
</organism>